<reference evidence="2" key="2">
    <citation type="journal article" date="2021" name="PeerJ">
        <title>Extensive microbial diversity within the chicken gut microbiome revealed by metagenomics and culture.</title>
        <authorList>
            <person name="Gilroy R."/>
            <person name="Ravi A."/>
            <person name="Getino M."/>
            <person name="Pursley I."/>
            <person name="Horton D.L."/>
            <person name="Alikhan N.F."/>
            <person name="Baker D."/>
            <person name="Gharbi K."/>
            <person name="Hall N."/>
            <person name="Watson M."/>
            <person name="Adriaenssens E.M."/>
            <person name="Foster-Nyarko E."/>
            <person name="Jarju S."/>
            <person name="Secka A."/>
            <person name="Antonio M."/>
            <person name="Oren A."/>
            <person name="Chaudhuri R.R."/>
            <person name="La Ragione R."/>
            <person name="Hildebrand F."/>
            <person name="Pallen M.J."/>
        </authorList>
    </citation>
    <scope>NUCLEOTIDE SEQUENCE</scope>
    <source>
        <strain evidence="2">3924</strain>
    </source>
</reference>
<accession>A0A940DKT4</accession>
<sequence>MLIGKFTNGFGLTPSPPVKCTCGNTVLPLCLRRALLAFAMLLIPLAAWSDRPIDEAQLPEKARAFIAEHFKGQSVAFAKEDVDDYIYVDYDVFLTDGTKIEFDRNGSWKEVKNRMGTIPATVIPPQITAYIGKYHPEAKITCIEKERAGYEVKLDIHLEITFSHDFRVLGYDD</sequence>
<dbReference type="Gene3D" id="3.40.1420.30">
    <property type="match status" value="1"/>
</dbReference>
<organism evidence="2 3">
    <name type="scientific">Candidatus Aphodosoma intestinipullorum</name>
    <dbReference type="NCBI Taxonomy" id="2840674"/>
    <lineage>
        <taxon>Bacteria</taxon>
        <taxon>Pseudomonadati</taxon>
        <taxon>Bacteroidota</taxon>
        <taxon>Bacteroidia</taxon>
        <taxon>Bacteroidales</taxon>
        <taxon>Candidatus Aphodosoma</taxon>
    </lineage>
</organism>
<dbReference type="InterPro" id="IPR021533">
    <property type="entry name" value="PepSY-like"/>
</dbReference>
<proteinExistence type="predicted"/>
<dbReference type="EMBL" id="JADIMV010000114">
    <property type="protein sequence ID" value="MBO8440320.1"/>
    <property type="molecule type" value="Genomic_DNA"/>
</dbReference>
<protein>
    <submittedName>
        <fullName evidence="2">PepSY-like domain-containing protein</fullName>
    </submittedName>
</protein>
<gene>
    <name evidence="2" type="ORF">IAC51_06680</name>
</gene>
<dbReference type="SUPFAM" id="SSF160574">
    <property type="entry name" value="BT0923-like"/>
    <property type="match status" value="1"/>
</dbReference>
<name>A0A940DKT4_9BACT</name>
<dbReference type="AlphaFoldDB" id="A0A940DKT4"/>
<evidence type="ECO:0000313" key="3">
    <source>
        <dbReference type="Proteomes" id="UP000712007"/>
    </source>
</evidence>
<evidence type="ECO:0000259" key="1">
    <source>
        <dbReference type="Pfam" id="PF11396"/>
    </source>
</evidence>
<dbReference type="Pfam" id="PF11396">
    <property type="entry name" value="PepSY_like"/>
    <property type="match status" value="1"/>
</dbReference>
<reference evidence="2" key="1">
    <citation type="submission" date="2020-10" db="EMBL/GenBank/DDBJ databases">
        <authorList>
            <person name="Gilroy R."/>
        </authorList>
    </citation>
    <scope>NUCLEOTIDE SEQUENCE</scope>
    <source>
        <strain evidence="2">3924</strain>
    </source>
</reference>
<feature type="domain" description="Putative beta-lactamase-inhibitor-like PepSY-like" evidence="1">
    <location>
        <begin position="90"/>
        <end position="169"/>
    </location>
</feature>
<evidence type="ECO:0000313" key="2">
    <source>
        <dbReference type="EMBL" id="MBO8440320.1"/>
    </source>
</evidence>
<dbReference type="Proteomes" id="UP000712007">
    <property type="component" value="Unassembled WGS sequence"/>
</dbReference>
<comment type="caution">
    <text evidence="2">The sequence shown here is derived from an EMBL/GenBank/DDBJ whole genome shotgun (WGS) entry which is preliminary data.</text>
</comment>